<protein>
    <submittedName>
        <fullName evidence="1">Uncharacterized protein</fullName>
    </submittedName>
</protein>
<evidence type="ECO:0000313" key="2">
    <source>
        <dbReference type="Proteomes" id="UP001464923"/>
    </source>
</evidence>
<comment type="caution">
    <text evidence="1">The sequence shown here is derived from an EMBL/GenBank/DDBJ whole genome shotgun (WGS) entry which is preliminary data.</text>
</comment>
<name>A0ABV1K2I9_9PSEU</name>
<dbReference type="RefSeq" id="WP_345648595.1">
    <property type="nucleotide sequence ID" value="NZ_BAABLY010000056.1"/>
</dbReference>
<dbReference type="EMBL" id="JBEDNP010000041">
    <property type="protein sequence ID" value="MEQ3542456.1"/>
    <property type="molecule type" value="Genomic_DNA"/>
</dbReference>
<evidence type="ECO:0000313" key="1">
    <source>
        <dbReference type="EMBL" id="MEQ3542456.1"/>
    </source>
</evidence>
<sequence length="52" mass="5584">MVSVRERAVAAGMSPERVTLHWENKVLLLDGEVVTDLDQPAPPGTRLTISGA</sequence>
<gene>
    <name evidence="1" type="ORF">WHI96_26960</name>
</gene>
<accession>A0ABV1K2I9</accession>
<reference evidence="1 2" key="1">
    <citation type="submission" date="2024-03" db="EMBL/GenBank/DDBJ databases">
        <title>Draft genome sequence of Pseudonocardia tropica JCM 19149.</title>
        <authorList>
            <person name="Butdee W."/>
            <person name="Duangmal K."/>
        </authorList>
    </citation>
    <scope>NUCLEOTIDE SEQUENCE [LARGE SCALE GENOMIC DNA]</scope>
    <source>
        <strain evidence="1 2">JCM 19149</strain>
    </source>
</reference>
<organism evidence="1 2">
    <name type="scientific">Pseudonocardia tropica</name>
    <dbReference type="NCBI Taxonomy" id="681289"/>
    <lineage>
        <taxon>Bacteria</taxon>
        <taxon>Bacillati</taxon>
        <taxon>Actinomycetota</taxon>
        <taxon>Actinomycetes</taxon>
        <taxon>Pseudonocardiales</taxon>
        <taxon>Pseudonocardiaceae</taxon>
        <taxon>Pseudonocardia</taxon>
    </lineage>
</organism>
<dbReference type="Proteomes" id="UP001464923">
    <property type="component" value="Unassembled WGS sequence"/>
</dbReference>
<keyword evidence="2" id="KW-1185">Reference proteome</keyword>
<proteinExistence type="predicted"/>